<gene>
    <name evidence="1" type="ORF">DPCES_0256</name>
</gene>
<protein>
    <submittedName>
        <fullName evidence="1">DUF4276 domain protein</fullName>
    </submittedName>
</protein>
<reference evidence="1" key="1">
    <citation type="submission" date="2014-07" db="EMBL/GenBank/DDBJ databases">
        <authorList>
            <person name="Hornung V.Bastian."/>
        </authorList>
    </citation>
    <scope>NUCLEOTIDE SEQUENCE</scope>
    <source>
        <strain evidence="1">PCE-S</strain>
    </source>
</reference>
<dbReference type="PATRIC" id="fig|49338.4.peg.274"/>
<dbReference type="Pfam" id="PF14103">
    <property type="entry name" value="DUF4276"/>
    <property type="match status" value="1"/>
</dbReference>
<dbReference type="AlphaFoldDB" id="A0A098AUM0"/>
<dbReference type="InterPro" id="IPR025455">
    <property type="entry name" value="DUF4276"/>
</dbReference>
<sequence length="209" mass="23717">MVRSIRNTVKIYIEGGGEQEHLKRECRKAFSSFFDKIGFRGRMPRVVACGSRNEAFRDYCISLKTSQSTGELAFLLVDSEGPVDVAFCNRPGQYLRTHESWNMPRNAQDEQIHLMIQCMESWFLADIDALREFFGNGFREGSLPRGSNIEDISKTDILDGLKNASGSSYKGKYGKAAHSFKLLEKVDPQKVKIAFPSVNRLHEELDKVL</sequence>
<name>A0A098AUM0_DESHA</name>
<proteinExistence type="predicted"/>
<accession>A0A098AUM0</accession>
<organism evidence="1">
    <name type="scientific">Desulfitobacterium hafniense</name>
    <name type="common">Desulfitobacterium frappieri</name>
    <dbReference type="NCBI Taxonomy" id="49338"/>
    <lineage>
        <taxon>Bacteria</taxon>
        <taxon>Bacillati</taxon>
        <taxon>Bacillota</taxon>
        <taxon>Clostridia</taxon>
        <taxon>Eubacteriales</taxon>
        <taxon>Desulfitobacteriaceae</taxon>
        <taxon>Desulfitobacterium</taxon>
    </lineage>
</organism>
<dbReference type="RefSeq" id="WP_208925159.1">
    <property type="nucleotide sequence ID" value="NZ_LK996017.1"/>
</dbReference>
<evidence type="ECO:0000313" key="1">
    <source>
        <dbReference type="EMBL" id="CDX00143.1"/>
    </source>
</evidence>
<dbReference type="EMBL" id="LK996017">
    <property type="protein sequence ID" value="CDX00143.1"/>
    <property type="molecule type" value="Genomic_DNA"/>
</dbReference>